<protein>
    <submittedName>
        <fullName evidence="2">Uncharacterized protein</fullName>
    </submittedName>
</protein>
<name>A0A8X7RHI5_BRACI</name>
<reference evidence="2 3" key="1">
    <citation type="submission" date="2020-02" db="EMBL/GenBank/DDBJ databases">
        <authorList>
            <person name="Ma Q."/>
            <person name="Huang Y."/>
            <person name="Song X."/>
            <person name="Pei D."/>
        </authorList>
    </citation>
    <scope>NUCLEOTIDE SEQUENCE [LARGE SCALE GENOMIC DNA]</scope>
    <source>
        <strain evidence="2">Sxm20200214</strain>
        <tissue evidence="2">Leaf</tissue>
    </source>
</reference>
<organism evidence="2 3">
    <name type="scientific">Brassica carinata</name>
    <name type="common">Ethiopian mustard</name>
    <name type="synonym">Abyssinian cabbage</name>
    <dbReference type="NCBI Taxonomy" id="52824"/>
    <lineage>
        <taxon>Eukaryota</taxon>
        <taxon>Viridiplantae</taxon>
        <taxon>Streptophyta</taxon>
        <taxon>Embryophyta</taxon>
        <taxon>Tracheophyta</taxon>
        <taxon>Spermatophyta</taxon>
        <taxon>Magnoliopsida</taxon>
        <taxon>eudicotyledons</taxon>
        <taxon>Gunneridae</taxon>
        <taxon>Pentapetalae</taxon>
        <taxon>rosids</taxon>
        <taxon>malvids</taxon>
        <taxon>Brassicales</taxon>
        <taxon>Brassicaceae</taxon>
        <taxon>Brassiceae</taxon>
        <taxon>Brassica</taxon>
    </lineage>
</organism>
<comment type="caution">
    <text evidence="2">The sequence shown here is derived from an EMBL/GenBank/DDBJ whole genome shotgun (WGS) entry which is preliminary data.</text>
</comment>
<dbReference type="EMBL" id="JAAMPC010000010">
    <property type="protein sequence ID" value="KAG2288335.1"/>
    <property type="molecule type" value="Genomic_DNA"/>
</dbReference>
<feature type="compositionally biased region" description="Pro residues" evidence="1">
    <location>
        <begin position="171"/>
        <end position="181"/>
    </location>
</feature>
<feature type="region of interest" description="Disordered" evidence="1">
    <location>
        <begin position="215"/>
        <end position="291"/>
    </location>
</feature>
<evidence type="ECO:0000256" key="1">
    <source>
        <dbReference type="SAM" id="MobiDB-lite"/>
    </source>
</evidence>
<dbReference type="Proteomes" id="UP000886595">
    <property type="component" value="Unassembled WGS sequence"/>
</dbReference>
<keyword evidence="3" id="KW-1185">Reference proteome</keyword>
<gene>
    <name evidence="2" type="ORF">Bca52824_047939</name>
</gene>
<accession>A0A8X7RHI5</accession>
<proteinExistence type="predicted"/>
<feature type="region of interest" description="Disordered" evidence="1">
    <location>
        <begin position="163"/>
        <end position="193"/>
    </location>
</feature>
<evidence type="ECO:0000313" key="2">
    <source>
        <dbReference type="EMBL" id="KAG2288335.1"/>
    </source>
</evidence>
<evidence type="ECO:0000313" key="3">
    <source>
        <dbReference type="Proteomes" id="UP000886595"/>
    </source>
</evidence>
<feature type="compositionally biased region" description="Low complexity" evidence="1">
    <location>
        <begin position="253"/>
        <end position="274"/>
    </location>
</feature>
<sequence>MRRVLAKPLWRSTSLALRRTSRLSLTPSCKSFPLAPTPDMDYVNDKEVGTGADLVRIRDQTVDEQAKDPPFDQDMGDATTSEEPLFIDQFYSNLLSISNVDASNDAAVYRTRDIVEDEAAVEGRVLARRKVRKILRTRRYESRDSDIADLVRISVEEYLSKVPEQQSLSLPPQPPPPPPPQQSVTSPPAKASISSSPAKAITIVAQASDVDFVTVSPSKDPAVGRGRRCRNPAHIPPSALPFIMTKKKKPKQTVSRSAAVASPSSSSTQSSITSKHATSKHPTTSAPICCDLEAADEAGSVPPIIPDLQ</sequence>
<dbReference type="AlphaFoldDB" id="A0A8X7RHI5"/>
<feature type="compositionally biased region" description="Low complexity" evidence="1">
    <location>
        <begin position="182"/>
        <end position="193"/>
    </location>
</feature>